<dbReference type="Gene3D" id="3.30.70.1120">
    <property type="entry name" value="TT1725-like"/>
    <property type="match status" value="1"/>
</dbReference>
<dbReference type="RefSeq" id="WP_344329191.1">
    <property type="nucleotide sequence ID" value="NZ_BAAAPY010000010.1"/>
</dbReference>
<reference evidence="1 2" key="1">
    <citation type="journal article" date="2019" name="Int. J. Syst. Evol. Microbiol.">
        <title>The Global Catalogue of Microorganisms (GCM) 10K type strain sequencing project: providing services to taxonomists for standard genome sequencing and annotation.</title>
        <authorList>
            <consortium name="The Broad Institute Genomics Platform"/>
            <consortium name="The Broad Institute Genome Sequencing Center for Infectious Disease"/>
            <person name="Wu L."/>
            <person name="Ma J."/>
        </authorList>
    </citation>
    <scope>NUCLEOTIDE SEQUENCE [LARGE SCALE GENOMIC DNA]</scope>
    <source>
        <strain evidence="1 2">JCM 15749</strain>
    </source>
</reference>
<dbReference type="InterPro" id="IPR036746">
    <property type="entry name" value="TT1725-like_sf"/>
</dbReference>
<accession>A0ABN2W3N7</accession>
<dbReference type="PANTHER" id="PTHR36441:SF1">
    <property type="entry name" value="DUF503 DOMAIN-CONTAINING PROTEIN"/>
    <property type="match status" value="1"/>
</dbReference>
<name>A0ABN2W3N7_9ACTN</name>
<evidence type="ECO:0000313" key="1">
    <source>
        <dbReference type="EMBL" id="GAA2082961.1"/>
    </source>
</evidence>
<dbReference type="Proteomes" id="UP001501480">
    <property type="component" value="Unassembled WGS sequence"/>
</dbReference>
<dbReference type="Pfam" id="PF04456">
    <property type="entry name" value="DUF503"/>
    <property type="match status" value="1"/>
</dbReference>
<dbReference type="PANTHER" id="PTHR36441">
    <property type="entry name" value="HYPOTHETICAL CYTOSOLIC PROTEIN"/>
    <property type="match status" value="1"/>
</dbReference>
<gene>
    <name evidence="1" type="ORF">GCM10009821_24910</name>
</gene>
<proteinExistence type="predicted"/>
<keyword evidence="2" id="KW-1185">Reference proteome</keyword>
<comment type="caution">
    <text evidence="1">The sequence shown here is derived from an EMBL/GenBank/DDBJ whole genome shotgun (WGS) entry which is preliminary data.</text>
</comment>
<organism evidence="1 2">
    <name type="scientific">Aeromicrobium halocynthiae</name>
    <dbReference type="NCBI Taxonomy" id="560557"/>
    <lineage>
        <taxon>Bacteria</taxon>
        <taxon>Bacillati</taxon>
        <taxon>Actinomycetota</taxon>
        <taxon>Actinomycetes</taxon>
        <taxon>Propionibacteriales</taxon>
        <taxon>Nocardioidaceae</taxon>
        <taxon>Aeromicrobium</taxon>
    </lineage>
</organism>
<dbReference type="InterPro" id="IPR007546">
    <property type="entry name" value="DUF503"/>
</dbReference>
<protein>
    <submittedName>
        <fullName evidence="1">DUF503 domain-containing protein</fullName>
    </submittedName>
</protein>
<evidence type="ECO:0000313" key="2">
    <source>
        <dbReference type="Proteomes" id="UP001501480"/>
    </source>
</evidence>
<sequence>MWIGWTEIEVLLGDVRSLKAKRSVVRPVIAQLRRTGHLAVAETDHHDLHRRAAIGVSTVGPERARVTEVLAAAEALVLEHPELEVLSSRTRIVTAEDVE</sequence>
<dbReference type="SUPFAM" id="SSF103007">
    <property type="entry name" value="Hypothetical protein TT1725"/>
    <property type="match status" value="1"/>
</dbReference>
<dbReference type="EMBL" id="BAAAPY010000010">
    <property type="protein sequence ID" value="GAA2082961.1"/>
    <property type="molecule type" value="Genomic_DNA"/>
</dbReference>